<dbReference type="PROSITE" id="PS50283">
    <property type="entry name" value="NA_SOLUT_SYMP_3"/>
    <property type="match status" value="1"/>
</dbReference>
<keyword evidence="3 7" id="KW-0812">Transmembrane</keyword>
<reference evidence="8 9" key="1">
    <citation type="submission" date="2019-04" db="EMBL/GenBank/DDBJ databases">
        <authorList>
            <person name="Hwang J.C."/>
        </authorList>
    </citation>
    <scope>NUCLEOTIDE SEQUENCE [LARGE SCALE GENOMIC DNA]</scope>
    <source>
        <strain evidence="8 9">IMCC35002</strain>
    </source>
</reference>
<keyword evidence="5 7" id="KW-0472">Membrane</keyword>
<feature type="transmembrane region" description="Helical" evidence="7">
    <location>
        <begin position="77"/>
        <end position="100"/>
    </location>
</feature>
<dbReference type="GO" id="GO:0005886">
    <property type="term" value="C:plasma membrane"/>
    <property type="evidence" value="ECO:0007669"/>
    <property type="project" value="TreeGrafter"/>
</dbReference>
<sequence>MDGSTLIQGGIFLLLTLSVALFTYLKCRHAPRDTNDSRDYFLAGGGLSWLVVAGSMMMTNISAEQIVGMNGAQTLLIAWWEIAAAIGIVILAKWLIPIYYRYGCTTTTELLERRYQDKGIRALVSLLFMAGYMFILLPTVLYTGSLFMVSMFDIQFSVLGLSPVLCIAMFFAISGAAYAIFGGLRAIAISDSLNGIGLLALGAIVTVLALEAIGWDLSGIPAERLTLIGAPDSEIPLSTLFTGMLFIQIFYWGTNMVITQRALAAKSVKEAQKGLYLTAVFKLLIPLIVVLPGIVAFKLYGDIGDASYGRLVADILPAPLSGAFAAVIFGAVLSSFNSCLNSAAALYTCDIHHNYIDKNACVKRIGTRTALVFTVVAVALVPVFAGADSIINLLQQLNGLYSMPVLAAFICALVFRNVHPIAIKLGMVFGVCLYAIYTFVGDPLVLLGVNETPLHFIHNMGITLCVTVVLTLLFSKLLGGQPQSQLQAQGQ</sequence>
<accession>A0A4U1BP72</accession>
<organism evidence="8 9">
    <name type="scientific">Ferrimonas aestuarii</name>
    <dbReference type="NCBI Taxonomy" id="2569539"/>
    <lineage>
        <taxon>Bacteria</taxon>
        <taxon>Pseudomonadati</taxon>
        <taxon>Pseudomonadota</taxon>
        <taxon>Gammaproteobacteria</taxon>
        <taxon>Alteromonadales</taxon>
        <taxon>Ferrimonadaceae</taxon>
        <taxon>Ferrimonas</taxon>
    </lineage>
</organism>
<evidence type="ECO:0000313" key="8">
    <source>
        <dbReference type="EMBL" id="TKB54199.1"/>
    </source>
</evidence>
<comment type="similarity">
    <text evidence="2 6">Belongs to the sodium:solute symporter (SSF) (TC 2.A.21) family.</text>
</comment>
<evidence type="ECO:0000256" key="1">
    <source>
        <dbReference type="ARBA" id="ARBA00004141"/>
    </source>
</evidence>
<proteinExistence type="inferred from homology"/>
<protein>
    <submittedName>
        <fullName evidence="8">Solute:sodium symporter family transporter</fullName>
    </submittedName>
</protein>
<feature type="transmembrane region" description="Helical" evidence="7">
    <location>
        <begin position="275"/>
        <end position="300"/>
    </location>
</feature>
<evidence type="ECO:0000313" key="9">
    <source>
        <dbReference type="Proteomes" id="UP000305675"/>
    </source>
</evidence>
<evidence type="ECO:0000256" key="4">
    <source>
        <dbReference type="ARBA" id="ARBA00022989"/>
    </source>
</evidence>
<feature type="transmembrane region" description="Helical" evidence="7">
    <location>
        <begin position="397"/>
        <end position="415"/>
    </location>
</feature>
<comment type="caution">
    <text evidence="8">The sequence shown here is derived from an EMBL/GenBank/DDBJ whole genome shotgun (WGS) entry which is preliminary data.</text>
</comment>
<name>A0A4U1BP72_9GAMM</name>
<evidence type="ECO:0000256" key="5">
    <source>
        <dbReference type="ARBA" id="ARBA00023136"/>
    </source>
</evidence>
<evidence type="ECO:0000256" key="7">
    <source>
        <dbReference type="SAM" id="Phobius"/>
    </source>
</evidence>
<dbReference type="EMBL" id="SWCJ01000009">
    <property type="protein sequence ID" value="TKB54199.1"/>
    <property type="molecule type" value="Genomic_DNA"/>
</dbReference>
<feature type="transmembrane region" description="Helical" evidence="7">
    <location>
        <begin position="320"/>
        <end position="349"/>
    </location>
</feature>
<feature type="transmembrane region" description="Helical" evidence="7">
    <location>
        <begin position="193"/>
        <end position="215"/>
    </location>
</feature>
<dbReference type="Gene3D" id="1.20.1730.10">
    <property type="entry name" value="Sodium/glucose cotransporter"/>
    <property type="match status" value="1"/>
</dbReference>
<dbReference type="PANTHER" id="PTHR11819:SF195">
    <property type="entry name" value="SODIUM_GLUCOSE COTRANSPORTER 4"/>
    <property type="match status" value="1"/>
</dbReference>
<dbReference type="CDD" id="cd10328">
    <property type="entry name" value="SLC5sbd_YidK"/>
    <property type="match status" value="1"/>
</dbReference>
<dbReference type="Proteomes" id="UP000305675">
    <property type="component" value="Unassembled WGS sequence"/>
</dbReference>
<dbReference type="GO" id="GO:0005412">
    <property type="term" value="F:D-glucose:sodium symporter activity"/>
    <property type="evidence" value="ECO:0007669"/>
    <property type="project" value="TreeGrafter"/>
</dbReference>
<dbReference type="RefSeq" id="WP_136863748.1">
    <property type="nucleotide sequence ID" value="NZ_SWCJ01000009.1"/>
</dbReference>
<feature type="transmembrane region" description="Helical" evidence="7">
    <location>
        <begin position="120"/>
        <end position="142"/>
    </location>
</feature>
<feature type="transmembrane region" description="Helical" evidence="7">
    <location>
        <begin position="154"/>
        <end position="181"/>
    </location>
</feature>
<keyword evidence="9" id="KW-1185">Reference proteome</keyword>
<comment type="subcellular location">
    <subcellularLocation>
        <location evidence="1">Membrane</location>
        <topology evidence="1">Multi-pass membrane protein</topology>
    </subcellularLocation>
</comment>
<dbReference type="InterPro" id="IPR038377">
    <property type="entry name" value="Na/Glc_symporter_sf"/>
</dbReference>
<dbReference type="NCBIfam" id="TIGR00813">
    <property type="entry name" value="sss"/>
    <property type="match status" value="1"/>
</dbReference>
<keyword evidence="4 7" id="KW-1133">Transmembrane helix</keyword>
<dbReference type="Pfam" id="PF00474">
    <property type="entry name" value="SSF"/>
    <property type="match status" value="1"/>
</dbReference>
<feature type="transmembrane region" description="Helical" evidence="7">
    <location>
        <begin position="370"/>
        <end position="391"/>
    </location>
</feature>
<evidence type="ECO:0000256" key="6">
    <source>
        <dbReference type="RuleBase" id="RU362091"/>
    </source>
</evidence>
<feature type="transmembrane region" description="Helical" evidence="7">
    <location>
        <begin position="422"/>
        <end position="440"/>
    </location>
</feature>
<dbReference type="NCBIfam" id="NF007790">
    <property type="entry name" value="PRK10484.1"/>
    <property type="match status" value="1"/>
</dbReference>
<dbReference type="PANTHER" id="PTHR11819">
    <property type="entry name" value="SOLUTE CARRIER FAMILY 5"/>
    <property type="match status" value="1"/>
</dbReference>
<evidence type="ECO:0000256" key="2">
    <source>
        <dbReference type="ARBA" id="ARBA00006434"/>
    </source>
</evidence>
<gene>
    <name evidence="8" type="ORF">FCL42_12445</name>
</gene>
<feature type="transmembrane region" description="Helical" evidence="7">
    <location>
        <begin position="235"/>
        <end position="254"/>
    </location>
</feature>
<evidence type="ECO:0000256" key="3">
    <source>
        <dbReference type="ARBA" id="ARBA00022692"/>
    </source>
</evidence>
<feature type="transmembrane region" description="Helical" evidence="7">
    <location>
        <begin position="460"/>
        <end position="479"/>
    </location>
</feature>
<dbReference type="OrthoDB" id="9814523at2"/>
<feature type="transmembrane region" description="Helical" evidence="7">
    <location>
        <begin position="6"/>
        <end position="27"/>
    </location>
</feature>
<dbReference type="AlphaFoldDB" id="A0A4U1BP72"/>
<feature type="transmembrane region" description="Helical" evidence="7">
    <location>
        <begin position="39"/>
        <end position="57"/>
    </location>
</feature>
<dbReference type="InterPro" id="IPR001734">
    <property type="entry name" value="Na/solute_symporter"/>
</dbReference>